<dbReference type="InterPro" id="IPR027417">
    <property type="entry name" value="P-loop_NTPase"/>
</dbReference>
<evidence type="ECO:0000256" key="6">
    <source>
        <dbReference type="SAM" id="MobiDB-lite"/>
    </source>
</evidence>
<feature type="compositionally biased region" description="Basic and acidic residues" evidence="6">
    <location>
        <begin position="771"/>
        <end position="783"/>
    </location>
</feature>
<keyword evidence="4" id="KW-0067">ATP-binding</keyword>
<dbReference type="Gene3D" id="3.40.50.300">
    <property type="entry name" value="P-loop containing nucleotide triphosphate hydrolases"/>
    <property type="match status" value="2"/>
</dbReference>
<keyword evidence="3" id="KW-0347">Helicase</keyword>
<protein>
    <recommendedName>
        <fullName evidence="11">RNA helicase</fullName>
    </recommendedName>
</protein>
<dbReference type="InterPro" id="IPR044742">
    <property type="entry name" value="DEAD/DEAH_RhlB"/>
</dbReference>
<feature type="region of interest" description="Disordered" evidence="6">
    <location>
        <begin position="765"/>
        <end position="837"/>
    </location>
</feature>
<dbReference type="Proteomes" id="UP000041254">
    <property type="component" value="Unassembled WGS sequence"/>
</dbReference>
<feature type="compositionally biased region" description="Basic and acidic residues" evidence="6">
    <location>
        <begin position="1274"/>
        <end position="1286"/>
    </location>
</feature>
<dbReference type="STRING" id="1169540.A0A0G4F3L1"/>
<proteinExistence type="predicted"/>
<dbReference type="Pfam" id="PF00270">
    <property type="entry name" value="DEAD"/>
    <property type="match status" value="1"/>
</dbReference>
<evidence type="ECO:0000256" key="4">
    <source>
        <dbReference type="ARBA" id="ARBA00022840"/>
    </source>
</evidence>
<evidence type="ECO:0000256" key="3">
    <source>
        <dbReference type="ARBA" id="ARBA00022806"/>
    </source>
</evidence>
<dbReference type="GO" id="GO:0003676">
    <property type="term" value="F:nucleic acid binding"/>
    <property type="evidence" value="ECO:0007669"/>
    <property type="project" value="InterPro"/>
</dbReference>
<feature type="region of interest" description="Disordered" evidence="6">
    <location>
        <begin position="1274"/>
        <end position="1346"/>
    </location>
</feature>
<accession>A0A0G4F3L1</accession>
<reference evidence="9 10" key="1">
    <citation type="submission" date="2014-11" db="EMBL/GenBank/DDBJ databases">
        <authorList>
            <person name="Zhu J."/>
            <person name="Qi W."/>
            <person name="Song R."/>
        </authorList>
    </citation>
    <scope>NUCLEOTIDE SEQUENCE [LARGE SCALE GENOMIC DNA]</scope>
</reference>
<dbReference type="SUPFAM" id="SSF52540">
    <property type="entry name" value="P-loop containing nucleoside triphosphate hydrolases"/>
    <property type="match status" value="1"/>
</dbReference>
<evidence type="ECO:0000259" key="8">
    <source>
        <dbReference type="PROSITE" id="PS51194"/>
    </source>
</evidence>
<feature type="compositionally biased region" description="Basic and acidic residues" evidence="6">
    <location>
        <begin position="802"/>
        <end position="815"/>
    </location>
</feature>
<evidence type="ECO:0000256" key="1">
    <source>
        <dbReference type="ARBA" id="ARBA00022741"/>
    </source>
</evidence>
<sequence>MKLINALVGGAAASGIPSAVCGAGFIHLPNAVVPHIPPRRQRLPRRSSGLVLQPASAAPNIMEPSLESPPAAETDLSPPADQHLWDIEELQLLRGAQAEIDGVLKATRTFNADQRVTQNRVFAKRLKAYVGDVAFGDFKSLSVDWRDGRMGSREYLSKVLGLFGDARRSEQWREHVDAVDLFTAMIAVLPDPRLQRGLRDTLHELSPSTTPDSTVPVVNDLPDTQPTADHTPPADRGGSATVALGLTRDEMVDLIRKNKMFAPPKRRTRKYLTAASDVELLRIFAATVGSTGWDLSEFAAEERRLQEEDKERRRVAKEWRRAEREAALRAELEEEASEGVREKFSDLEAMSRDDLLDILPIVAAALPEQAAGMEHYDTISTERIRLLCAKALCRLEDAADPARASRLDRNVLESIVLDEGNADLLLTQEGVTRDDVPLMTDEEVRALWGNMYRASQERAERSAAIAEAGGPLEPLLEVSDTVEVERAAPQVLAGMSRHDLLELMGDLKDNDMLPTDAPQTEEEWRSLDVTALRRIADASLAAFGWTGGASVVNVSRGEMEKAIMQAARVSEEERGGDTAALDQLAADLPQMTDEQVTTTFTQLFAQTEDETKEQEAAASLATNSDDEPSGSDVVALPHSLTSDAPIAVHAPDDAQKVPEVGIRLDDQQTGLSGEPSADEKAADDDSVLSGMGVTRSEAIELILESTGAKEDGYGELDDFGIPELQQLISETGGDADGMRLRLSQLPSVDLGTMLMTVLEEGFMDEEEEDIKGEKEAAEQHEEAEQWTSSGSDGQWEQWTSEGKPDESEPTPKDNPPDTPQTKPVVTAVKPTSAHQVQVEGEHMLKWRRLGLEESIARGTASMLGDVEPTAIQRLAIPQVLSGGNIVFAAETGSGKTLAYLLPMMQHLKSEELDGRSLRRPKRPRALILSPTRELSQQVLEVLRGSSQLAKLSSCSVIGGDSFAKQKRDLSKILDVVVGTPGRVLFHWDKSNLALSEVSYVVIDEVDTMLMQGFGPDINKLLQPLITRPDTEQPQLVFATATLTKAVRRLLDQEDLPAVRYVEAPGLHKSLPNVRYEMIDTKGEDKLDALRELLKVRGPQRPAEGGDGQRGAGEVYRKSTLVFCNTVNSCRACQHAIQEAGFTSLAYHGEVPQEQRKANLEAFRHGQVPYLVCTDLAARGLDIAQVDQVVMFDFPLNPIDFIHRAGRTGRAGSKGSVLCLLQRRDRVLATGVQRAIRLGRPLSDLSSSRKDYEKGGRLEQLSQAGGFGIRKAERDLSRPKKLVDRARRSGYTPPKPLGFHKARADALKKRLEQKRKRQPSKREDREKRHKLRSKMGELRKNLLTKHY</sequence>
<feature type="region of interest" description="Disordered" evidence="6">
    <location>
        <begin position="608"/>
        <end position="633"/>
    </location>
</feature>
<dbReference type="SMART" id="SM00487">
    <property type="entry name" value="DEXDc"/>
    <property type="match status" value="1"/>
</dbReference>
<name>A0A0G4F3L1_VITBC</name>
<dbReference type="CDD" id="cd00268">
    <property type="entry name" value="DEADc"/>
    <property type="match status" value="1"/>
</dbReference>
<dbReference type="Pfam" id="PF23202">
    <property type="entry name" value="PAH_ZNF598"/>
    <property type="match status" value="1"/>
</dbReference>
<feature type="coiled-coil region" evidence="5">
    <location>
        <begin position="298"/>
        <end position="325"/>
    </location>
</feature>
<dbReference type="EMBL" id="CDMY01000366">
    <property type="protein sequence ID" value="CEM06502.1"/>
    <property type="molecule type" value="Genomic_DNA"/>
</dbReference>
<dbReference type="GO" id="GO:0005524">
    <property type="term" value="F:ATP binding"/>
    <property type="evidence" value="ECO:0007669"/>
    <property type="project" value="UniProtKB-KW"/>
</dbReference>
<keyword evidence="10" id="KW-1185">Reference proteome</keyword>
<feature type="compositionally biased region" description="Polar residues" evidence="6">
    <location>
        <begin position="786"/>
        <end position="800"/>
    </location>
</feature>
<dbReference type="PANTHER" id="PTHR47960">
    <property type="entry name" value="DEAD-BOX ATP-DEPENDENT RNA HELICASE 50"/>
    <property type="match status" value="1"/>
</dbReference>
<dbReference type="PROSITE" id="PS51194">
    <property type="entry name" value="HELICASE_CTER"/>
    <property type="match status" value="1"/>
</dbReference>
<evidence type="ECO:0000313" key="10">
    <source>
        <dbReference type="Proteomes" id="UP000041254"/>
    </source>
</evidence>
<organism evidence="9 10">
    <name type="scientific">Vitrella brassicaformis (strain CCMP3155)</name>
    <dbReference type="NCBI Taxonomy" id="1169540"/>
    <lineage>
        <taxon>Eukaryota</taxon>
        <taxon>Sar</taxon>
        <taxon>Alveolata</taxon>
        <taxon>Colpodellida</taxon>
        <taxon>Vitrellaceae</taxon>
        <taxon>Vitrella</taxon>
    </lineage>
</organism>
<feature type="region of interest" description="Disordered" evidence="6">
    <location>
        <begin position="203"/>
        <end position="240"/>
    </location>
</feature>
<dbReference type="PROSITE" id="PS51192">
    <property type="entry name" value="HELICASE_ATP_BIND_1"/>
    <property type="match status" value="1"/>
</dbReference>
<evidence type="ECO:0000313" key="9">
    <source>
        <dbReference type="EMBL" id="CEM06502.1"/>
    </source>
</evidence>
<dbReference type="InterPro" id="IPR014001">
    <property type="entry name" value="Helicase_ATP-bd"/>
</dbReference>
<dbReference type="InterPro" id="IPR001650">
    <property type="entry name" value="Helicase_C-like"/>
</dbReference>
<feature type="domain" description="Helicase C-terminal" evidence="8">
    <location>
        <begin position="1110"/>
        <end position="1252"/>
    </location>
</feature>
<dbReference type="GO" id="GO:0004386">
    <property type="term" value="F:helicase activity"/>
    <property type="evidence" value="ECO:0007669"/>
    <property type="project" value="UniProtKB-KW"/>
</dbReference>
<evidence type="ECO:0008006" key="11">
    <source>
        <dbReference type="Google" id="ProtNLM"/>
    </source>
</evidence>
<dbReference type="InterPro" id="IPR011545">
    <property type="entry name" value="DEAD/DEAH_box_helicase_dom"/>
</dbReference>
<keyword evidence="5" id="KW-0175">Coiled coil</keyword>
<evidence type="ECO:0000256" key="5">
    <source>
        <dbReference type="SAM" id="Coils"/>
    </source>
</evidence>
<keyword evidence="2" id="KW-0378">Hydrolase</keyword>
<evidence type="ECO:0000256" key="2">
    <source>
        <dbReference type="ARBA" id="ARBA00022801"/>
    </source>
</evidence>
<gene>
    <name evidence="9" type="ORF">Vbra_5685</name>
</gene>
<dbReference type="CDD" id="cd18787">
    <property type="entry name" value="SF2_C_DEAD"/>
    <property type="match status" value="1"/>
</dbReference>
<dbReference type="SMART" id="SM00490">
    <property type="entry name" value="HELICc"/>
    <property type="match status" value="1"/>
</dbReference>
<evidence type="ECO:0000259" key="7">
    <source>
        <dbReference type="PROSITE" id="PS51192"/>
    </source>
</evidence>
<keyword evidence="1" id="KW-0547">Nucleotide-binding</keyword>
<dbReference type="InParanoid" id="A0A0G4F3L1"/>
<dbReference type="InterPro" id="IPR057634">
    <property type="entry name" value="PAH_ZNF598/HEL2"/>
</dbReference>
<dbReference type="GO" id="GO:0016787">
    <property type="term" value="F:hydrolase activity"/>
    <property type="evidence" value="ECO:0007669"/>
    <property type="project" value="UniProtKB-KW"/>
</dbReference>
<dbReference type="VEuPathDB" id="CryptoDB:Vbra_5685"/>
<dbReference type="Pfam" id="PF00271">
    <property type="entry name" value="Helicase_C"/>
    <property type="match status" value="1"/>
</dbReference>
<dbReference type="OrthoDB" id="10256233at2759"/>
<feature type="domain" description="Helicase ATP-binding" evidence="7">
    <location>
        <begin position="876"/>
        <end position="1060"/>
    </location>
</feature>